<protein>
    <submittedName>
        <fullName evidence="2">Uncharacterized protein</fullName>
    </submittedName>
</protein>
<sequence>MLRETKPVFDQTPKVRLYPSTYSSDTDEDNVPLRWALQRRMVPSPQREKKRKRRSGDVVFELPTDDVVDVSIEVPEEESVGEDSPLEAVKRVNAKQVKKNGEGRSRKPVVKKGDPTKGKGNDSQKKEPSKRKRETSPVLKQDCVQGPGTKRSKDDKEMSKQTIVDNLPLEKVLEGRVFDTDILTKPGMDSLSDLVEIQLWTHLFRTKSHVLHEDQVQEFYYNVEFAKNGSIKTRIGNKRLHLDEELLGKILEVPREGIRFVVGKSCTK</sequence>
<accession>A0A9J5XS66</accession>
<evidence type="ECO:0000313" key="3">
    <source>
        <dbReference type="Proteomes" id="UP000824120"/>
    </source>
</evidence>
<feature type="compositionally biased region" description="Acidic residues" evidence="1">
    <location>
        <begin position="63"/>
        <end position="85"/>
    </location>
</feature>
<dbReference type="EMBL" id="JACXVP010000008">
    <property type="protein sequence ID" value="KAG5590626.1"/>
    <property type="molecule type" value="Genomic_DNA"/>
</dbReference>
<dbReference type="Proteomes" id="UP000824120">
    <property type="component" value="Chromosome 8"/>
</dbReference>
<comment type="caution">
    <text evidence="2">The sequence shown here is derived from an EMBL/GenBank/DDBJ whole genome shotgun (WGS) entry which is preliminary data.</text>
</comment>
<evidence type="ECO:0000256" key="1">
    <source>
        <dbReference type="SAM" id="MobiDB-lite"/>
    </source>
</evidence>
<gene>
    <name evidence="2" type="ORF">H5410_041140</name>
</gene>
<feature type="compositionally biased region" description="Basic and acidic residues" evidence="1">
    <location>
        <begin position="99"/>
        <end position="127"/>
    </location>
</feature>
<proteinExistence type="predicted"/>
<feature type="region of interest" description="Disordered" evidence="1">
    <location>
        <begin position="37"/>
        <end position="159"/>
    </location>
</feature>
<reference evidence="2 3" key="1">
    <citation type="submission" date="2020-09" db="EMBL/GenBank/DDBJ databases">
        <title>De no assembly of potato wild relative species, Solanum commersonii.</title>
        <authorList>
            <person name="Cho K."/>
        </authorList>
    </citation>
    <scope>NUCLEOTIDE SEQUENCE [LARGE SCALE GENOMIC DNA]</scope>
    <source>
        <strain evidence="2">LZ3.2</strain>
        <tissue evidence="2">Leaf</tissue>
    </source>
</reference>
<dbReference type="AlphaFoldDB" id="A0A9J5XS66"/>
<evidence type="ECO:0000313" key="2">
    <source>
        <dbReference type="EMBL" id="KAG5590626.1"/>
    </source>
</evidence>
<organism evidence="2 3">
    <name type="scientific">Solanum commersonii</name>
    <name type="common">Commerson's wild potato</name>
    <name type="synonym">Commerson's nightshade</name>
    <dbReference type="NCBI Taxonomy" id="4109"/>
    <lineage>
        <taxon>Eukaryota</taxon>
        <taxon>Viridiplantae</taxon>
        <taxon>Streptophyta</taxon>
        <taxon>Embryophyta</taxon>
        <taxon>Tracheophyta</taxon>
        <taxon>Spermatophyta</taxon>
        <taxon>Magnoliopsida</taxon>
        <taxon>eudicotyledons</taxon>
        <taxon>Gunneridae</taxon>
        <taxon>Pentapetalae</taxon>
        <taxon>asterids</taxon>
        <taxon>lamiids</taxon>
        <taxon>Solanales</taxon>
        <taxon>Solanaceae</taxon>
        <taxon>Solanoideae</taxon>
        <taxon>Solaneae</taxon>
        <taxon>Solanum</taxon>
    </lineage>
</organism>
<name>A0A9J5XS66_SOLCO</name>
<keyword evidence="3" id="KW-1185">Reference proteome</keyword>
<dbReference type="OrthoDB" id="1837276at2759"/>